<comment type="caution">
    <text evidence="3">The sequence shown here is derived from an EMBL/GenBank/DDBJ whole genome shotgun (WGS) entry which is preliminary data.</text>
</comment>
<feature type="domain" description="Response regulatory" evidence="2">
    <location>
        <begin position="6"/>
        <end position="131"/>
    </location>
</feature>
<accession>A0A965ZEM5</accession>
<name>A0A965ZEM5_9SPHI</name>
<dbReference type="Pfam" id="PF00072">
    <property type="entry name" value="Response_reg"/>
    <property type="match status" value="1"/>
</dbReference>
<keyword evidence="4" id="KW-1185">Reference proteome</keyword>
<dbReference type="Proteomes" id="UP000638732">
    <property type="component" value="Unassembled WGS sequence"/>
</dbReference>
<dbReference type="InterPro" id="IPR001789">
    <property type="entry name" value="Sig_transdc_resp-reg_receiver"/>
</dbReference>
<reference evidence="3" key="2">
    <citation type="submission" date="2020-10" db="EMBL/GenBank/DDBJ databases">
        <title>Mucilaginibacter sp. nov., isolated from soil.</title>
        <authorList>
            <person name="Jeon C.O."/>
        </authorList>
    </citation>
    <scope>NUCLEOTIDE SEQUENCE</scope>
    <source>
        <strain evidence="3">R11</strain>
    </source>
</reference>
<evidence type="ECO:0000259" key="2">
    <source>
        <dbReference type="PROSITE" id="PS50110"/>
    </source>
</evidence>
<evidence type="ECO:0000256" key="1">
    <source>
        <dbReference type="PROSITE-ProRule" id="PRU00169"/>
    </source>
</evidence>
<gene>
    <name evidence="3" type="ORF">GSY63_03275</name>
</gene>
<evidence type="ECO:0000313" key="3">
    <source>
        <dbReference type="EMBL" id="NCD68372.1"/>
    </source>
</evidence>
<dbReference type="GO" id="GO:0000160">
    <property type="term" value="P:phosphorelay signal transduction system"/>
    <property type="evidence" value="ECO:0007669"/>
    <property type="project" value="InterPro"/>
</dbReference>
<dbReference type="Gene3D" id="3.40.50.2300">
    <property type="match status" value="1"/>
</dbReference>
<protein>
    <submittedName>
        <fullName evidence="3">Response regulator</fullName>
    </submittedName>
</protein>
<keyword evidence="1" id="KW-0597">Phosphoprotein</keyword>
<dbReference type="SUPFAM" id="SSF52172">
    <property type="entry name" value="CheY-like"/>
    <property type="match status" value="1"/>
</dbReference>
<proteinExistence type="predicted"/>
<reference evidence="3" key="1">
    <citation type="submission" date="2020-01" db="EMBL/GenBank/DDBJ databases">
        <authorList>
            <person name="Seo Y.L."/>
        </authorList>
    </citation>
    <scope>NUCLEOTIDE SEQUENCE</scope>
    <source>
        <strain evidence="3">R11</strain>
    </source>
</reference>
<dbReference type="AlphaFoldDB" id="A0A965ZEM5"/>
<dbReference type="RefSeq" id="WP_166584397.1">
    <property type="nucleotide sequence ID" value="NZ_WWEO01000037.1"/>
</dbReference>
<dbReference type="EMBL" id="WWEO01000037">
    <property type="protein sequence ID" value="NCD68372.1"/>
    <property type="molecule type" value="Genomic_DNA"/>
</dbReference>
<organism evidence="3 4">
    <name type="scientific">Mucilaginibacter agri</name>
    <dbReference type="NCBI Taxonomy" id="2695265"/>
    <lineage>
        <taxon>Bacteria</taxon>
        <taxon>Pseudomonadati</taxon>
        <taxon>Bacteroidota</taxon>
        <taxon>Sphingobacteriia</taxon>
        <taxon>Sphingobacteriales</taxon>
        <taxon>Sphingobacteriaceae</taxon>
        <taxon>Mucilaginibacter</taxon>
    </lineage>
</organism>
<dbReference type="InterPro" id="IPR011006">
    <property type="entry name" value="CheY-like_superfamily"/>
</dbReference>
<sequence length="131" mass="15427">MHIQKTLLYIDDCQIDHDILEIRQRAYQLFDHIDHYFDGPSAIEHLFAHKHDPSKLPDVIFVDLYMVGYDGWHFLNDFERLLPYLIKHIRVYIVTSSVDANDLSEAEKYKFVQGYITKPVALNGANKLDVY</sequence>
<evidence type="ECO:0000313" key="4">
    <source>
        <dbReference type="Proteomes" id="UP000638732"/>
    </source>
</evidence>
<feature type="modified residue" description="4-aspartylphosphate" evidence="1">
    <location>
        <position position="63"/>
    </location>
</feature>
<dbReference type="PROSITE" id="PS50110">
    <property type="entry name" value="RESPONSE_REGULATORY"/>
    <property type="match status" value="1"/>
</dbReference>